<dbReference type="STRING" id="1280514.AXFE_04960"/>
<dbReference type="Gene3D" id="3.40.470.10">
    <property type="entry name" value="Uracil-DNA glycosylase-like domain"/>
    <property type="match status" value="1"/>
</dbReference>
<keyword evidence="7" id="KW-0227">DNA damage</keyword>
<evidence type="ECO:0000256" key="3">
    <source>
        <dbReference type="ARBA" id="ARBA00012030"/>
    </source>
</evidence>
<dbReference type="InterPro" id="IPR051536">
    <property type="entry name" value="UDG_Type-4/5"/>
</dbReference>
<evidence type="ECO:0000256" key="9">
    <source>
        <dbReference type="ARBA" id="ARBA00023004"/>
    </source>
</evidence>
<keyword evidence="10" id="KW-0411">Iron-sulfur</keyword>
<dbReference type="EMBL" id="JXYS01000012">
    <property type="protein sequence ID" value="KJF18548.1"/>
    <property type="molecule type" value="Genomic_DNA"/>
</dbReference>
<evidence type="ECO:0000313" key="14">
    <source>
        <dbReference type="Proteomes" id="UP000032360"/>
    </source>
</evidence>
<comment type="similarity">
    <text evidence="2">Belongs to the uracil-DNA glycosylase (UDG) superfamily. Type 4 (UDGa) family.</text>
</comment>
<dbReference type="PATRIC" id="fig|1280514.3.peg.683"/>
<dbReference type="CDD" id="cd10030">
    <property type="entry name" value="UDG-F4_TTUDGA_SPO1dp_like"/>
    <property type="match status" value="1"/>
</dbReference>
<evidence type="ECO:0000259" key="12">
    <source>
        <dbReference type="SMART" id="SM00986"/>
    </source>
</evidence>
<dbReference type="GO" id="GO:0046872">
    <property type="term" value="F:metal ion binding"/>
    <property type="evidence" value="ECO:0007669"/>
    <property type="project" value="UniProtKB-KW"/>
</dbReference>
<protein>
    <recommendedName>
        <fullName evidence="4">Type-4 uracil-DNA glycosylase</fullName>
        <ecNumber evidence="3">3.2.2.27</ecNumber>
    </recommendedName>
</protein>
<evidence type="ECO:0000256" key="5">
    <source>
        <dbReference type="ARBA" id="ARBA00022485"/>
    </source>
</evidence>
<dbReference type="SMART" id="SM00987">
    <property type="entry name" value="UreE_C"/>
    <property type="match status" value="1"/>
</dbReference>
<feature type="domain" description="Uracil-DNA glycosylase-like" evidence="12">
    <location>
        <begin position="3"/>
        <end position="151"/>
    </location>
</feature>
<dbReference type="Proteomes" id="UP000032360">
    <property type="component" value="Unassembled WGS sequence"/>
</dbReference>
<dbReference type="GO" id="GO:0006281">
    <property type="term" value="P:DNA repair"/>
    <property type="evidence" value="ECO:0007669"/>
    <property type="project" value="UniProtKB-KW"/>
</dbReference>
<dbReference type="SMART" id="SM00986">
    <property type="entry name" value="UDG"/>
    <property type="match status" value="1"/>
</dbReference>
<gene>
    <name evidence="13" type="ORF">AXFE_04960</name>
</gene>
<dbReference type="PANTHER" id="PTHR33693">
    <property type="entry name" value="TYPE-5 URACIL-DNA GLYCOSYLASE"/>
    <property type="match status" value="1"/>
</dbReference>
<dbReference type="SUPFAM" id="SSF52141">
    <property type="entry name" value="Uracil-DNA glycosylase-like"/>
    <property type="match status" value="1"/>
</dbReference>
<evidence type="ECO:0000256" key="8">
    <source>
        <dbReference type="ARBA" id="ARBA00022801"/>
    </source>
</evidence>
<comment type="caution">
    <text evidence="13">The sequence shown here is derived from an EMBL/GenBank/DDBJ whole genome shotgun (WGS) entry which is preliminary data.</text>
</comment>
<dbReference type="InterPro" id="IPR005122">
    <property type="entry name" value="Uracil-DNA_glycosylase-like"/>
</dbReference>
<name>A0A0D8HKT7_9ACTN</name>
<keyword evidence="8" id="KW-0378">Hydrolase</keyword>
<dbReference type="GO" id="GO:0004844">
    <property type="term" value="F:uracil DNA N-glycosylase activity"/>
    <property type="evidence" value="ECO:0007669"/>
    <property type="project" value="UniProtKB-EC"/>
</dbReference>
<dbReference type="InterPro" id="IPR005273">
    <property type="entry name" value="Ura-DNA_glyco_family4"/>
</dbReference>
<dbReference type="EC" id="3.2.2.27" evidence="3"/>
<dbReference type="PANTHER" id="PTHR33693:SF1">
    <property type="entry name" value="TYPE-4 URACIL-DNA GLYCOSYLASE"/>
    <property type="match status" value="1"/>
</dbReference>
<keyword evidence="5" id="KW-0004">4Fe-4S</keyword>
<comment type="catalytic activity">
    <reaction evidence="1">
        <text>Hydrolyzes single-stranded DNA or mismatched double-stranded DNA and polynucleotides, releasing free uracil.</text>
        <dbReference type="EC" id="3.2.2.27"/>
    </reaction>
</comment>
<organism evidence="13 14">
    <name type="scientific">Acidithrix ferrooxidans</name>
    <dbReference type="NCBI Taxonomy" id="1280514"/>
    <lineage>
        <taxon>Bacteria</taxon>
        <taxon>Bacillati</taxon>
        <taxon>Actinomycetota</taxon>
        <taxon>Acidimicrobiia</taxon>
        <taxon>Acidimicrobiales</taxon>
        <taxon>Acidimicrobiaceae</taxon>
        <taxon>Acidithrix</taxon>
    </lineage>
</organism>
<accession>A0A0D8HKT7</accession>
<evidence type="ECO:0000256" key="11">
    <source>
        <dbReference type="ARBA" id="ARBA00023204"/>
    </source>
</evidence>
<evidence type="ECO:0000256" key="10">
    <source>
        <dbReference type="ARBA" id="ARBA00023014"/>
    </source>
</evidence>
<dbReference type="GO" id="GO:0051539">
    <property type="term" value="F:4 iron, 4 sulfur cluster binding"/>
    <property type="evidence" value="ECO:0007669"/>
    <property type="project" value="UniProtKB-KW"/>
</dbReference>
<dbReference type="InterPro" id="IPR036895">
    <property type="entry name" value="Uracil-DNA_glycosylase-like_sf"/>
</dbReference>
<evidence type="ECO:0000256" key="1">
    <source>
        <dbReference type="ARBA" id="ARBA00001400"/>
    </source>
</evidence>
<evidence type="ECO:0000256" key="4">
    <source>
        <dbReference type="ARBA" id="ARBA00019403"/>
    </source>
</evidence>
<sequence length="166" mass="18361">MVFGEGDLSSPILFVGEAPGAQEDLQSRPFVGRSGKLLERLIFEALGLNRGDVYITNVVKCRPPENRLPKPDEVRSCSGYLKDQLNFISPFLVISLGSLATKVFMGRDVQITKCHGEIVQSELALVMPIFHPAYALRRGLVAQDAIRNDLIGAKGYLQEIGVWNFE</sequence>
<evidence type="ECO:0000256" key="2">
    <source>
        <dbReference type="ARBA" id="ARBA00006521"/>
    </source>
</evidence>
<dbReference type="Pfam" id="PF03167">
    <property type="entry name" value="UDG"/>
    <property type="match status" value="1"/>
</dbReference>
<keyword evidence="11" id="KW-0234">DNA repair</keyword>
<proteinExistence type="inferred from homology"/>
<dbReference type="AlphaFoldDB" id="A0A0D8HKT7"/>
<evidence type="ECO:0000256" key="7">
    <source>
        <dbReference type="ARBA" id="ARBA00022763"/>
    </source>
</evidence>
<reference evidence="13 14" key="1">
    <citation type="submission" date="2015-01" db="EMBL/GenBank/DDBJ databases">
        <title>Draft genome of the acidophilic iron oxidizer Acidithrix ferrooxidans strain Py-F3.</title>
        <authorList>
            <person name="Poehlein A."/>
            <person name="Eisen S."/>
            <person name="Schloemann M."/>
            <person name="Johnson B.D."/>
            <person name="Daniel R."/>
            <person name="Muehling M."/>
        </authorList>
    </citation>
    <scope>NUCLEOTIDE SEQUENCE [LARGE SCALE GENOMIC DNA]</scope>
    <source>
        <strain evidence="13 14">Py-F3</strain>
    </source>
</reference>
<keyword evidence="14" id="KW-1185">Reference proteome</keyword>
<keyword evidence="6" id="KW-0479">Metal-binding</keyword>
<dbReference type="NCBIfam" id="TIGR00758">
    <property type="entry name" value="UDG_fam4"/>
    <property type="match status" value="1"/>
</dbReference>
<evidence type="ECO:0000313" key="13">
    <source>
        <dbReference type="EMBL" id="KJF18548.1"/>
    </source>
</evidence>
<keyword evidence="9" id="KW-0408">Iron</keyword>
<evidence type="ECO:0000256" key="6">
    <source>
        <dbReference type="ARBA" id="ARBA00022723"/>
    </source>
</evidence>